<keyword evidence="3" id="KW-0540">Nuclease</keyword>
<gene>
    <name evidence="8" type="ORF">H9738_09575</name>
</gene>
<dbReference type="GO" id="GO:0004519">
    <property type="term" value="F:endonuclease activity"/>
    <property type="evidence" value="ECO:0007669"/>
    <property type="project" value="UniProtKB-KW"/>
</dbReference>
<evidence type="ECO:0000256" key="4">
    <source>
        <dbReference type="ARBA" id="ARBA00022759"/>
    </source>
</evidence>
<evidence type="ECO:0000313" key="9">
    <source>
        <dbReference type="Proteomes" id="UP000824230"/>
    </source>
</evidence>
<keyword evidence="2" id="KW-1277">Toxin-antitoxin system</keyword>
<reference evidence="8" key="2">
    <citation type="submission" date="2021-04" db="EMBL/GenBank/DDBJ databases">
        <authorList>
            <person name="Gilroy R."/>
        </authorList>
    </citation>
    <scope>NUCLEOTIDE SEQUENCE</scope>
    <source>
        <strain evidence="8">ChiHjej12B11-1927</strain>
    </source>
</reference>
<dbReference type="InterPro" id="IPR009614">
    <property type="entry name" value="YoeB_toxin"/>
</dbReference>
<name>A0A9D1VMQ6_9FIRM</name>
<comment type="similarity">
    <text evidence="1">Belongs to the YoeB family.</text>
</comment>
<evidence type="ECO:0000256" key="5">
    <source>
        <dbReference type="ARBA" id="ARBA00022801"/>
    </source>
</evidence>
<dbReference type="EMBL" id="DXFG01000201">
    <property type="protein sequence ID" value="HIX38099.1"/>
    <property type="molecule type" value="Genomic_DNA"/>
</dbReference>
<organism evidence="8 9">
    <name type="scientific">Candidatus Blautia pullistercoris</name>
    <dbReference type="NCBI Taxonomy" id="2838499"/>
    <lineage>
        <taxon>Bacteria</taxon>
        <taxon>Bacillati</taxon>
        <taxon>Bacillota</taxon>
        <taxon>Clostridia</taxon>
        <taxon>Lachnospirales</taxon>
        <taxon>Lachnospiraceae</taxon>
        <taxon>Blautia</taxon>
    </lineage>
</organism>
<evidence type="ECO:0000256" key="2">
    <source>
        <dbReference type="ARBA" id="ARBA00022649"/>
    </source>
</evidence>
<dbReference type="PANTHER" id="PTHR38039:SF1">
    <property type="entry name" value="TOXIN YOEB"/>
    <property type="match status" value="1"/>
</dbReference>
<dbReference type="GO" id="GO:0016787">
    <property type="term" value="F:hydrolase activity"/>
    <property type="evidence" value="ECO:0007669"/>
    <property type="project" value="UniProtKB-KW"/>
</dbReference>
<evidence type="ECO:0000256" key="3">
    <source>
        <dbReference type="ARBA" id="ARBA00022722"/>
    </source>
</evidence>
<reference evidence="8" key="1">
    <citation type="journal article" date="2021" name="PeerJ">
        <title>Extensive microbial diversity within the chicken gut microbiome revealed by metagenomics and culture.</title>
        <authorList>
            <person name="Gilroy R."/>
            <person name="Ravi A."/>
            <person name="Getino M."/>
            <person name="Pursley I."/>
            <person name="Horton D.L."/>
            <person name="Alikhan N.F."/>
            <person name="Baker D."/>
            <person name="Gharbi K."/>
            <person name="Hall N."/>
            <person name="Watson M."/>
            <person name="Adriaenssens E.M."/>
            <person name="Foster-Nyarko E."/>
            <person name="Jarju S."/>
            <person name="Secka A."/>
            <person name="Antonio M."/>
            <person name="Oren A."/>
            <person name="Chaudhuri R.R."/>
            <person name="La Ragione R."/>
            <person name="Hildebrand F."/>
            <person name="Pallen M.J."/>
        </authorList>
    </citation>
    <scope>NUCLEOTIDE SEQUENCE</scope>
    <source>
        <strain evidence="8">ChiHjej12B11-1927</strain>
    </source>
</reference>
<dbReference type="Proteomes" id="UP000824230">
    <property type="component" value="Unassembled WGS sequence"/>
</dbReference>
<protein>
    <recommendedName>
        <fullName evidence="7">Endoribonuclease YoeB</fullName>
    </recommendedName>
    <alternativeName>
        <fullName evidence="6">Putative mRNA interferase YoeB</fullName>
    </alternativeName>
</protein>
<evidence type="ECO:0000313" key="8">
    <source>
        <dbReference type="EMBL" id="HIX38099.1"/>
    </source>
</evidence>
<dbReference type="SUPFAM" id="SSF143011">
    <property type="entry name" value="RelE-like"/>
    <property type="match status" value="1"/>
</dbReference>
<keyword evidence="4" id="KW-0255">Endonuclease</keyword>
<dbReference type="AlphaFoldDB" id="A0A9D1VMQ6"/>
<dbReference type="InterPro" id="IPR035093">
    <property type="entry name" value="RelE/ParE_toxin_dom_sf"/>
</dbReference>
<proteinExistence type="inferred from homology"/>
<dbReference type="Pfam" id="PF06769">
    <property type="entry name" value="YoeB_toxin"/>
    <property type="match status" value="1"/>
</dbReference>
<dbReference type="GO" id="GO:0006401">
    <property type="term" value="P:RNA catabolic process"/>
    <property type="evidence" value="ECO:0007669"/>
    <property type="project" value="InterPro"/>
</dbReference>
<keyword evidence="5" id="KW-0378">Hydrolase</keyword>
<dbReference type="PANTHER" id="PTHR38039">
    <property type="entry name" value="TOXIN YOEB"/>
    <property type="match status" value="1"/>
</dbReference>
<comment type="caution">
    <text evidence="8">The sequence shown here is derived from an EMBL/GenBank/DDBJ whole genome shotgun (WGS) entry which is preliminary data.</text>
</comment>
<dbReference type="NCBIfam" id="TIGR02116">
    <property type="entry name" value="toxin_Txe_YoeB"/>
    <property type="match status" value="1"/>
</dbReference>
<evidence type="ECO:0000256" key="7">
    <source>
        <dbReference type="ARBA" id="ARBA00050056"/>
    </source>
</evidence>
<evidence type="ECO:0000256" key="1">
    <source>
        <dbReference type="ARBA" id="ARBA00008172"/>
    </source>
</evidence>
<accession>A0A9D1VMQ6</accession>
<dbReference type="Gene3D" id="3.30.2310.20">
    <property type="entry name" value="RelE-like"/>
    <property type="match status" value="1"/>
</dbReference>
<evidence type="ECO:0000256" key="6">
    <source>
        <dbReference type="ARBA" id="ARBA00030388"/>
    </source>
</evidence>
<sequence>MRKVWHDKAWEEYLYWQTQDKKTLKKINRLLQDIDRNGYNCFGKPEPLKGTLSGYWSVRIDAQNRIVFRITDSQIEIIQCGSHYGDK</sequence>